<dbReference type="Proteomes" id="UP001416858">
    <property type="component" value="Unassembled WGS sequence"/>
</dbReference>
<dbReference type="PANTHER" id="PTHR42922:SF1">
    <property type="entry name" value="PHOSPHATE TRANSPORT SYSTEM PERMEASE PROTEIN PSTA"/>
    <property type="match status" value="1"/>
</dbReference>
<dbReference type="NCBIfam" id="TIGR00974">
    <property type="entry name" value="3a0107s02c"/>
    <property type="match status" value="1"/>
</dbReference>
<protein>
    <recommendedName>
        <fullName evidence="3 10">Phosphate transport system permease protein PstA</fullName>
    </recommendedName>
</protein>
<dbReference type="EMBL" id="BAABRO010000002">
    <property type="protein sequence ID" value="GAA5506091.1"/>
    <property type="molecule type" value="Genomic_DNA"/>
</dbReference>
<dbReference type="PANTHER" id="PTHR42922">
    <property type="entry name" value="PHOSPHATE TRANSPORT SYSTEM PERMEASE PROTEIN PSTA"/>
    <property type="match status" value="1"/>
</dbReference>
<evidence type="ECO:0000256" key="3">
    <source>
        <dbReference type="ARBA" id="ARBA00016864"/>
    </source>
</evidence>
<evidence type="ECO:0000313" key="12">
    <source>
        <dbReference type="EMBL" id="GAA5506091.1"/>
    </source>
</evidence>
<evidence type="ECO:0000256" key="5">
    <source>
        <dbReference type="ARBA" id="ARBA00022475"/>
    </source>
</evidence>
<evidence type="ECO:0000259" key="11">
    <source>
        <dbReference type="PROSITE" id="PS50928"/>
    </source>
</evidence>
<dbReference type="CDD" id="cd06261">
    <property type="entry name" value="TM_PBP2"/>
    <property type="match status" value="1"/>
</dbReference>
<feature type="domain" description="ABC transmembrane type-1" evidence="11">
    <location>
        <begin position="86"/>
        <end position="294"/>
    </location>
</feature>
<keyword evidence="4" id="KW-0813">Transport</keyword>
<proteinExistence type="inferred from homology"/>
<keyword evidence="13" id="KW-1185">Reference proteome</keyword>
<evidence type="ECO:0000256" key="4">
    <source>
        <dbReference type="ARBA" id="ARBA00022448"/>
    </source>
</evidence>
<sequence>MNTAEIATEFSDVDFPRLERSLRHPRTLFSIVLSIGTGVATIIACVPLFSVLIMLIYRGGKKLSLALFTELPPTAFEEGGGFGNAIVGTIVIVSIAAAIAIPVGILTAVFLAEFGPQSKTASIARFCAKTLTGLPSILAGVFAYAAIVLATGGYSAPAGGVALALLMLPTVILTAEESMRMVPVKMKEAAIGMGCTPTQVAWKIVLPTALPGILTGVMLAVARAAGETAPLLFTALFSNYWIFEDGSSQVMEPTASLAVFIYNFSGMPFENQIEMAWAASLILVLMVLTINIIGQIISSRAKVS</sequence>
<dbReference type="InterPro" id="IPR000515">
    <property type="entry name" value="MetI-like"/>
</dbReference>
<comment type="subcellular location">
    <subcellularLocation>
        <location evidence="1 10">Cell membrane</location>
        <topology evidence="1 10">Multi-pass membrane protein</topology>
    </subcellularLocation>
</comment>
<keyword evidence="9 10" id="KW-0472">Membrane</keyword>
<evidence type="ECO:0000256" key="2">
    <source>
        <dbReference type="ARBA" id="ARBA00007069"/>
    </source>
</evidence>
<dbReference type="InterPro" id="IPR005672">
    <property type="entry name" value="Phosphate_PstA"/>
</dbReference>
<keyword evidence="8 10" id="KW-1133">Transmembrane helix</keyword>
<dbReference type="RefSeq" id="WP_345683050.1">
    <property type="nucleotide sequence ID" value="NZ_BAABRO010000002.1"/>
</dbReference>
<evidence type="ECO:0000256" key="7">
    <source>
        <dbReference type="ARBA" id="ARBA00022692"/>
    </source>
</evidence>
<dbReference type="Gene3D" id="1.10.3720.10">
    <property type="entry name" value="MetI-like"/>
    <property type="match status" value="1"/>
</dbReference>
<dbReference type="PROSITE" id="PS50928">
    <property type="entry name" value="ABC_TM1"/>
    <property type="match status" value="1"/>
</dbReference>
<dbReference type="Pfam" id="PF00528">
    <property type="entry name" value="BPD_transp_1"/>
    <property type="match status" value="1"/>
</dbReference>
<comment type="caution">
    <text evidence="12">The sequence shown here is derived from an EMBL/GenBank/DDBJ whole genome shotgun (WGS) entry which is preliminary data.</text>
</comment>
<reference evidence="12 13" key="1">
    <citation type="submission" date="2024-02" db="EMBL/GenBank/DDBJ databases">
        <title>Rhodopirellula caenicola NBRC 110016.</title>
        <authorList>
            <person name="Ichikawa N."/>
            <person name="Katano-Makiyama Y."/>
            <person name="Hidaka K."/>
        </authorList>
    </citation>
    <scope>NUCLEOTIDE SEQUENCE [LARGE SCALE GENOMIC DNA]</scope>
    <source>
        <strain evidence="12 13">NBRC 110016</strain>
    </source>
</reference>
<evidence type="ECO:0000256" key="1">
    <source>
        <dbReference type="ARBA" id="ARBA00004651"/>
    </source>
</evidence>
<comment type="similarity">
    <text evidence="2 10">Belongs to the binding-protein-dependent transport system permease family. CysTW subfamily.</text>
</comment>
<evidence type="ECO:0000256" key="9">
    <source>
        <dbReference type="ARBA" id="ARBA00023136"/>
    </source>
</evidence>
<feature type="transmembrane region" description="Helical" evidence="10">
    <location>
        <begin position="27"/>
        <end position="57"/>
    </location>
</feature>
<keyword evidence="6" id="KW-0592">Phosphate transport</keyword>
<gene>
    <name evidence="12" type="primary">pstA</name>
    <name evidence="12" type="ORF">Rcae01_01541</name>
</gene>
<dbReference type="SUPFAM" id="SSF161098">
    <property type="entry name" value="MetI-like"/>
    <property type="match status" value="1"/>
</dbReference>
<evidence type="ECO:0000313" key="13">
    <source>
        <dbReference type="Proteomes" id="UP001416858"/>
    </source>
</evidence>
<evidence type="ECO:0000256" key="10">
    <source>
        <dbReference type="RuleBase" id="RU363043"/>
    </source>
</evidence>
<feature type="transmembrane region" description="Helical" evidence="10">
    <location>
        <begin position="160"/>
        <end position="179"/>
    </location>
</feature>
<accession>A0ABP9VN44</accession>
<evidence type="ECO:0000256" key="6">
    <source>
        <dbReference type="ARBA" id="ARBA00022592"/>
    </source>
</evidence>
<dbReference type="InterPro" id="IPR051408">
    <property type="entry name" value="Phosphate_transprt_permease"/>
</dbReference>
<keyword evidence="7 10" id="KW-0812">Transmembrane</keyword>
<keyword evidence="5 10" id="KW-1003">Cell membrane</keyword>
<feature type="transmembrane region" description="Helical" evidence="10">
    <location>
        <begin position="85"/>
        <end position="112"/>
    </location>
</feature>
<feature type="transmembrane region" description="Helical" evidence="10">
    <location>
        <begin position="133"/>
        <end position="154"/>
    </location>
</feature>
<feature type="transmembrane region" description="Helical" evidence="10">
    <location>
        <begin position="275"/>
        <end position="297"/>
    </location>
</feature>
<feature type="transmembrane region" description="Helical" evidence="10">
    <location>
        <begin position="200"/>
        <end position="222"/>
    </location>
</feature>
<name>A0ABP9VN44_9BACT</name>
<evidence type="ECO:0000256" key="8">
    <source>
        <dbReference type="ARBA" id="ARBA00022989"/>
    </source>
</evidence>
<organism evidence="12 13">
    <name type="scientific">Novipirellula caenicola</name>
    <dbReference type="NCBI Taxonomy" id="1536901"/>
    <lineage>
        <taxon>Bacteria</taxon>
        <taxon>Pseudomonadati</taxon>
        <taxon>Planctomycetota</taxon>
        <taxon>Planctomycetia</taxon>
        <taxon>Pirellulales</taxon>
        <taxon>Pirellulaceae</taxon>
        <taxon>Novipirellula</taxon>
    </lineage>
</organism>
<dbReference type="InterPro" id="IPR035906">
    <property type="entry name" value="MetI-like_sf"/>
</dbReference>